<dbReference type="InterPro" id="IPR007110">
    <property type="entry name" value="Ig-like_dom"/>
</dbReference>
<gene>
    <name evidence="3" type="ORF">pdam_00024869</name>
</gene>
<keyword evidence="4" id="KW-1185">Reference proteome</keyword>
<dbReference type="OrthoDB" id="5985314at2759"/>
<name>A0A3M6TZT4_POCDA</name>
<dbReference type="Gene3D" id="2.60.40.10">
    <property type="entry name" value="Immunoglobulins"/>
    <property type="match status" value="1"/>
</dbReference>
<proteinExistence type="predicted"/>
<dbReference type="PROSITE" id="PS50835">
    <property type="entry name" value="IG_LIKE"/>
    <property type="match status" value="1"/>
</dbReference>
<dbReference type="AlphaFoldDB" id="A0A3M6TZT4"/>
<evidence type="ECO:0000313" key="3">
    <source>
        <dbReference type="EMBL" id="RMX46930.1"/>
    </source>
</evidence>
<feature type="domain" description="Ig-like" evidence="2">
    <location>
        <begin position="16"/>
        <end position="119"/>
    </location>
</feature>
<dbReference type="EMBL" id="RCHS01002516">
    <property type="protein sequence ID" value="RMX46930.1"/>
    <property type="molecule type" value="Genomic_DNA"/>
</dbReference>
<evidence type="ECO:0000313" key="4">
    <source>
        <dbReference type="Proteomes" id="UP000275408"/>
    </source>
</evidence>
<accession>A0A3M6TZT4</accession>
<protein>
    <recommendedName>
        <fullName evidence="2">Ig-like domain-containing protein</fullName>
    </recommendedName>
</protein>
<organism evidence="3 4">
    <name type="scientific">Pocillopora damicornis</name>
    <name type="common">Cauliflower coral</name>
    <name type="synonym">Millepora damicornis</name>
    <dbReference type="NCBI Taxonomy" id="46731"/>
    <lineage>
        <taxon>Eukaryota</taxon>
        <taxon>Metazoa</taxon>
        <taxon>Cnidaria</taxon>
        <taxon>Anthozoa</taxon>
        <taxon>Hexacorallia</taxon>
        <taxon>Scleractinia</taxon>
        <taxon>Astrocoeniina</taxon>
        <taxon>Pocilloporidae</taxon>
        <taxon>Pocillopora</taxon>
    </lineage>
</organism>
<reference evidence="3 4" key="1">
    <citation type="journal article" date="2018" name="Sci. Rep.">
        <title>Comparative analysis of the Pocillopora damicornis genome highlights role of immune system in coral evolution.</title>
        <authorList>
            <person name="Cunning R."/>
            <person name="Bay R.A."/>
            <person name="Gillette P."/>
            <person name="Baker A.C."/>
            <person name="Traylor-Knowles N."/>
        </authorList>
    </citation>
    <scope>NUCLEOTIDE SEQUENCE [LARGE SCALE GENOMIC DNA]</scope>
    <source>
        <strain evidence="3">RSMAS</strain>
        <tissue evidence="3">Whole animal</tissue>
    </source>
</reference>
<dbReference type="Proteomes" id="UP000275408">
    <property type="component" value="Unassembled WGS sequence"/>
</dbReference>
<dbReference type="InterPro" id="IPR036179">
    <property type="entry name" value="Ig-like_dom_sf"/>
</dbReference>
<evidence type="ECO:0000259" key="2">
    <source>
        <dbReference type="PROSITE" id="PS50835"/>
    </source>
</evidence>
<feature type="compositionally biased region" description="Basic and acidic residues" evidence="1">
    <location>
        <begin position="1"/>
        <end position="10"/>
    </location>
</feature>
<feature type="region of interest" description="Disordered" evidence="1">
    <location>
        <begin position="1"/>
        <end position="25"/>
    </location>
</feature>
<comment type="caution">
    <text evidence="3">The sequence shown here is derived from an EMBL/GenBank/DDBJ whole genome shotgun (WGS) entry which is preliminary data.</text>
</comment>
<sequence>MSENAGNHDGHTRKKPVVEISSSPENNSFPVGASINLTCKAELRAEDESHLDRWVNYIRWYDPQGNEIGAKCQQPDREKRVKKYSCQSLLKKLTVDKFANYICQSGNDYPNHCTRKSFKVRIQGKQIRPHRAECLDIINYSSALRREILMLSGLEKPVIREEMAETSAAALINSLFQLPEAISERPKSGFLKRNG</sequence>
<dbReference type="InterPro" id="IPR013783">
    <property type="entry name" value="Ig-like_fold"/>
</dbReference>
<evidence type="ECO:0000256" key="1">
    <source>
        <dbReference type="SAM" id="MobiDB-lite"/>
    </source>
</evidence>
<dbReference type="SUPFAM" id="SSF48726">
    <property type="entry name" value="Immunoglobulin"/>
    <property type="match status" value="1"/>
</dbReference>